<feature type="signal peptide" evidence="4">
    <location>
        <begin position="1"/>
        <end position="21"/>
    </location>
</feature>
<feature type="chain" id="PRO_5009961906" evidence="4">
    <location>
        <begin position="22"/>
        <end position="279"/>
    </location>
</feature>
<dbReference type="GO" id="GO:0006865">
    <property type="term" value="P:amino acid transport"/>
    <property type="evidence" value="ECO:0007669"/>
    <property type="project" value="TreeGrafter"/>
</dbReference>
<evidence type="ECO:0000256" key="3">
    <source>
        <dbReference type="ARBA" id="ARBA00022729"/>
    </source>
</evidence>
<feature type="domain" description="Ionotropic glutamate receptor C-terminal" evidence="6">
    <location>
        <begin position="54"/>
        <end position="268"/>
    </location>
</feature>
<sequence>MKRLAKILGVAMVLLGSISLAACESYGDAEEAKPNVYQQVKKSRTIIWGVRNDTRLFGLMSIKQNKLVGFDIDLAKAITKQMLGKDGKAVLFQTTSKTKIPVLKNGNVDALMATVTITPEREKQVTFSKPYFNAGQSLLVKSTSKIKSIKDLNKTGITVLAVKGTTAVANIRKFAPKARVLEFDDYGQCFTALKAGQGQAMSTDNGILAGIAAENKGYNVVGGTFTNEPYGIAVDKGQTEFAHAMNRALSELKKNGTYQRLLNKWFAGIPGFDIKEAAR</sequence>
<dbReference type="EMBL" id="CAKC01000068">
    <property type="protein sequence ID" value="CCI87469.1"/>
    <property type="molecule type" value="Genomic_DNA"/>
</dbReference>
<dbReference type="GO" id="GO:0015276">
    <property type="term" value="F:ligand-gated monoatomic ion channel activity"/>
    <property type="evidence" value="ECO:0007669"/>
    <property type="project" value="InterPro"/>
</dbReference>
<reference evidence="8 10" key="2">
    <citation type="journal article" date="2015" name="Genome Announc.">
        <title>Expanding the biotechnology potential of lactobacilli through comparative genomics of 213 strains and associated genera.</title>
        <authorList>
            <person name="Sun Z."/>
            <person name="Harris H.M."/>
            <person name="McCann A."/>
            <person name="Guo C."/>
            <person name="Argimon S."/>
            <person name="Zhang W."/>
            <person name="Yang X."/>
            <person name="Jeffery I.B."/>
            <person name="Cooney J.C."/>
            <person name="Kagawa T.F."/>
            <person name="Liu W."/>
            <person name="Song Y."/>
            <person name="Salvetti E."/>
            <person name="Wrobel A."/>
            <person name="Rasinkangas P."/>
            <person name="Parkhill J."/>
            <person name="Rea M.C."/>
            <person name="O'Sullivan O."/>
            <person name="Ritari J."/>
            <person name="Douillard F.P."/>
            <person name="Paul Ross R."/>
            <person name="Yang R."/>
            <person name="Briner A.E."/>
            <person name="Felis G.E."/>
            <person name="de Vos W.M."/>
            <person name="Barrangou R."/>
            <person name="Klaenhammer T.R."/>
            <person name="Caufield P.W."/>
            <person name="Cui Y."/>
            <person name="Zhang H."/>
            <person name="O'Toole P.W."/>
        </authorList>
    </citation>
    <scope>NUCLEOTIDE SEQUENCE [LARGE SCALE GENOMIC DNA]</scope>
    <source>
        <strain evidence="8 10">DSM 23908</strain>
    </source>
</reference>
<dbReference type="InterPro" id="IPR001638">
    <property type="entry name" value="Solute-binding_3/MltF_N"/>
</dbReference>
<dbReference type="Pfam" id="PF00497">
    <property type="entry name" value="SBP_bac_3"/>
    <property type="match status" value="1"/>
</dbReference>
<evidence type="ECO:0000256" key="2">
    <source>
        <dbReference type="ARBA" id="ARBA00022448"/>
    </source>
</evidence>
<dbReference type="PANTHER" id="PTHR30085">
    <property type="entry name" value="AMINO ACID ABC TRANSPORTER PERMEASE"/>
    <property type="match status" value="1"/>
</dbReference>
<dbReference type="Proteomes" id="UP000051521">
    <property type="component" value="Unassembled WGS sequence"/>
</dbReference>
<dbReference type="STRING" id="1423751.FC38_GL000544"/>
<dbReference type="PANTHER" id="PTHR30085:SF6">
    <property type="entry name" value="ABC TRANSPORTER GLUTAMINE-BINDING PROTEIN GLNH"/>
    <property type="match status" value="1"/>
</dbReference>
<evidence type="ECO:0000313" key="8">
    <source>
        <dbReference type="EMBL" id="KRN11770.1"/>
    </source>
</evidence>
<feature type="domain" description="Solute-binding protein family 3/N-terminal" evidence="5">
    <location>
        <begin position="45"/>
        <end position="269"/>
    </location>
</feature>
<dbReference type="SMART" id="SM00079">
    <property type="entry name" value="PBPe"/>
    <property type="match status" value="1"/>
</dbReference>
<dbReference type="RefSeq" id="WP_008473706.1">
    <property type="nucleotide sequence ID" value="NZ_AYZO01000018.1"/>
</dbReference>
<dbReference type="AlphaFoldDB" id="I7KPR7"/>
<evidence type="ECO:0000259" key="6">
    <source>
        <dbReference type="SMART" id="SM00079"/>
    </source>
</evidence>
<comment type="similarity">
    <text evidence="1">Belongs to the bacterial solute-binding protein 3 family.</text>
</comment>
<dbReference type="Proteomes" id="UP000009326">
    <property type="component" value="Unassembled WGS sequence"/>
</dbReference>
<dbReference type="SUPFAM" id="SSF53850">
    <property type="entry name" value="Periplasmic binding protein-like II"/>
    <property type="match status" value="1"/>
</dbReference>
<dbReference type="InterPro" id="IPR001320">
    <property type="entry name" value="Iontro_rcpt_C"/>
</dbReference>
<protein>
    <submittedName>
        <fullName evidence="7">Amino acid ABC superfamily ATP binding cassette transporter, binding protein</fullName>
    </submittedName>
</protein>
<keyword evidence="3 4" id="KW-0732">Signal</keyword>
<dbReference type="InterPro" id="IPR051455">
    <property type="entry name" value="Bact_solute-bind_prot3"/>
</dbReference>
<dbReference type="GO" id="GO:0005576">
    <property type="term" value="C:extracellular region"/>
    <property type="evidence" value="ECO:0007669"/>
    <property type="project" value="TreeGrafter"/>
</dbReference>
<proteinExistence type="inferred from homology"/>
<evidence type="ECO:0000259" key="5">
    <source>
        <dbReference type="SMART" id="SM00062"/>
    </source>
</evidence>
<reference evidence="7 9" key="1">
    <citation type="submission" date="2012-06" db="EMBL/GenBank/DDBJ databases">
        <title>Draft genome sequence of Lactobacillus gigeriorum CRBIP 24.85T, isolated from chicken crop.</title>
        <authorList>
            <person name="Cousin S."/>
            <person name="Ma L."/>
            <person name="Creno S."/>
            <person name="Clermont D."/>
            <person name="Loux V."/>
            <person name="Bizet C."/>
            <person name="Bouchier C."/>
        </authorList>
    </citation>
    <scope>NUCLEOTIDE SEQUENCE [LARGE SCALE GENOMIC DNA]</scope>
    <source>
        <strain evidence="9">CRBIP 24.85T</strain>
        <strain evidence="7">Type strain: CRBIP 24.85</strain>
    </source>
</reference>
<dbReference type="PROSITE" id="PS51257">
    <property type="entry name" value="PROKAR_LIPOPROTEIN"/>
    <property type="match status" value="1"/>
</dbReference>
<dbReference type="OrthoDB" id="115856at2"/>
<dbReference type="Gene3D" id="3.40.190.10">
    <property type="entry name" value="Periplasmic binding protein-like II"/>
    <property type="match status" value="2"/>
</dbReference>
<accession>I7KPR7</accession>
<evidence type="ECO:0000313" key="9">
    <source>
        <dbReference type="Proteomes" id="UP000009326"/>
    </source>
</evidence>
<organism evidence="7 9">
    <name type="scientific">Lactobacillus gigeriorum DSM 23908 = CRBIP 24.85</name>
    <dbReference type="NCBI Taxonomy" id="1423751"/>
    <lineage>
        <taxon>Bacteria</taxon>
        <taxon>Bacillati</taxon>
        <taxon>Bacillota</taxon>
        <taxon>Bacilli</taxon>
        <taxon>Lactobacillales</taxon>
        <taxon>Lactobacillaceae</taxon>
        <taxon>Lactobacillus</taxon>
    </lineage>
</organism>
<dbReference type="EMBL" id="AYZO01000018">
    <property type="protein sequence ID" value="KRN11770.1"/>
    <property type="molecule type" value="Genomic_DNA"/>
</dbReference>
<evidence type="ECO:0000313" key="7">
    <source>
        <dbReference type="EMBL" id="CCI87469.1"/>
    </source>
</evidence>
<evidence type="ECO:0000313" key="10">
    <source>
        <dbReference type="Proteomes" id="UP000051521"/>
    </source>
</evidence>
<evidence type="ECO:0000256" key="4">
    <source>
        <dbReference type="SAM" id="SignalP"/>
    </source>
</evidence>
<keyword evidence="2" id="KW-0813">Transport</keyword>
<dbReference type="GO" id="GO:0016020">
    <property type="term" value="C:membrane"/>
    <property type="evidence" value="ECO:0007669"/>
    <property type="project" value="InterPro"/>
</dbReference>
<name>I7KPR7_9LACO</name>
<keyword evidence="10" id="KW-1185">Reference proteome</keyword>
<gene>
    <name evidence="7" type="ORF">BN52_04975</name>
    <name evidence="8" type="ORF">FC38_GL000544</name>
</gene>
<evidence type="ECO:0000256" key="1">
    <source>
        <dbReference type="ARBA" id="ARBA00010333"/>
    </source>
</evidence>
<dbReference type="SMART" id="SM00062">
    <property type="entry name" value="PBPb"/>
    <property type="match status" value="1"/>
</dbReference>
<comment type="caution">
    <text evidence="7">The sequence shown here is derived from an EMBL/GenBank/DDBJ whole genome shotgun (WGS) entry which is preliminary data.</text>
</comment>
<dbReference type="GO" id="GO:0030288">
    <property type="term" value="C:outer membrane-bounded periplasmic space"/>
    <property type="evidence" value="ECO:0007669"/>
    <property type="project" value="TreeGrafter"/>
</dbReference>
<dbReference type="PATRIC" id="fig|1423751.3.peg.566"/>